<name>J0WIV2_9ACTO</name>
<accession>J0WIV2</accession>
<gene>
    <name evidence="1" type="ORF">HMPREF1318_0243</name>
</gene>
<protein>
    <submittedName>
        <fullName evidence="1">Uncharacterized protein</fullName>
    </submittedName>
</protein>
<dbReference type="Proteomes" id="UP000002941">
    <property type="component" value="Unassembled WGS sequence"/>
</dbReference>
<evidence type="ECO:0000313" key="2">
    <source>
        <dbReference type="Proteomes" id="UP000002941"/>
    </source>
</evidence>
<reference evidence="1 2" key="1">
    <citation type="submission" date="2012-05" db="EMBL/GenBank/DDBJ databases">
        <authorList>
            <person name="Harkins D.M."/>
            <person name="Madupu R."/>
            <person name="Durkin A.S."/>
            <person name="Torralba M."/>
            <person name="Methe B."/>
            <person name="Sutton G.G."/>
            <person name="Nelson K.E."/>
        </authorList>
    </citation>
    <scope>NUCLEOTIDE SEQUENCE [LARGE SCALE GENOMIC DNA]</scope>
    <source>
        <strain evidence="1 2">F0489</strain>
    </source>
</reference>
<dbReference type="PATRIC" id="fig|1125718.3.peg.2809"/>
<proteinExistence type="predicted"/>
<comment type="caution">
    <text evidence="1">The sequence shown here is derived from an EMBL/GenBank/DDBJ whole genome shotgun (WGS) entry which is preliminary data.</text>
</comment>
<dbReference type="EMBL" id="AKFT01000218">
    <property type="protein sequence ID" value="EJF36491.1"/>
    <property type="molecule type" value="Genomic_DNA"/>
</dbReference>
<sequence length="55" mass="6383">MNTSQLPTDQSWYDPSTGEVTINDSTQREQFDNWWLDHGDDIGLSDELLNFSKPH</sequence>
<dbReference type="AlphaFoldDB" id="J0WIV2"/>
<evidence type="ECO:0000313" key="1">
    <source>
        <dbReference type="EMBL" id="EJF36491.1"/>
    </source>
</evidence>
<organism evidence="1 2">
    <name type="scientific">Actinomyces massiliensis F0489</name>
    <dbReference type="NCBI Taxonomy" id="1125718"/>
    <lineage>
        <taxon>Bacteria</taxon>
        <taxon>Bacillati</taxon>
        <taxon>Actinomycetota</taxon>
        <taxon>Actinomycetes</taxon>
        <taxon>Actinomycetales</taxon>
        <taxon>Actinomycetaceae</taxon>
        <taxon>Actinomyces</taxon>
    </lineage>
</organism>
<keyword evidence="2" id="KW-1185">Reference proteome</keyword>